<dbReference type="InterPro" id="IPR022048">
    <property type="entry name" value="Envelope_fusion-like"/>
</dbReference>
<dbReference type="Pfam" id="PF12259">
    <property type="entry name" value="Baculo_F"/>
    <property type="match status" value="1"/>
</dbReference>
<feature type="non-terminal residue" evidence="1">
    <location>
        <position position="1"/>
    </location>
</feature>
<accession>E2BVU6</accession>
<name>E2BVU6_HARSA</name>
<keyword evidence="2" id="KW-1185">Reference proteome</keyword>
<evidence type="ECO:0000313" key="2">
    <source>
        <dbReference type="Proteomes" id="UP000008237"/>
    </source>
</evidence>
<proteinExistence type="predicted"/>
<dbReference type="InParanoid" id="E2BVU6"/>
<feature type="non-terminal residue" evidence="1">
    <location>
        <position position="94"/>
    </location>
</feature>
<protein>
    <submittedName>
        <fullName evidence="1">Uncharacterized protein</fullName>
    </submittedName>
</protein>
<evidence type="ECO:0000313" key="1">
    <source>
        <dbReference type="EMBL" id="EFN80184.1"/>
    </source>
</evidence>
<gene>
    <name evidence="1" type="ORF">EAI_00058</name>
</gene>
<organism evidence="2">
    <name type="scientific">Harpegnathos saltator</name>
    <name type="common">Jerdon's jumping ant</name>
    <dbReference type="NCBI Taxonomy" id="610380"/>
    <lineage>
        <taxon>Eukaryota</taxon>
        <taxon>Metazoa</taxon>
        <taxon>Ecdysozoa</taxon>
        <taxon>Arthropoda</taxon>
        <taxon>Hexapoda</taxon>
        <taxon>Insecta</taxon>
        <taxon>Pterygota</taxon>
        <taxon>Neoptera</taxon>
        <taxon>Endopterygota</taxon>
        <taxon>Hymenoptera</taxon>
        <taxon>Apocrita</taxon>
        <taxon>Aculeata</taxon>
        <taxon>Formicoidea</taxon>
        <taxon>Formicidae</taxon>
        <taxon>Ponerinae</taxon>
        <taxon>Ponerini</taxon>
        <taxon>Harpegnathos</taxon>
    </lineage>
</organism>
<dbReference type="AlphaFoldDB" id="E2BVU6"/>
<reference evidence="1 2" key="1">
    <citation type="journal article" date="2010" name="Science">
        <title>Genomic comparison of the ants Camponotus floridanus and Harpegnathos saltator.</title>
        <authorList>
            <person name="Bonasio R."/>
            <person name="Zhang G."/>
            <person name="Ye C."/>
            <person name="Mutti N.S."/>
            <person name="Fang X."/>
            <person name="Qin N."/>
            <person name="Donahue G."/>
            <person name="Yang P."/>
            <person name="Li Q."/>
            <person name="Li C."/>
            <person name="Zhang P."/>
            <person name="Huang Z."/>
            <person name="Berger S.L."/>
            <person name="Reinberg D."/>
            <person name="Wang J."/>
            <person name="Liebig J."/>
        </authorList>
    </citation>
    <scope>NUCLEOTIDE SEQUENCE [LARGE SCALE GENOMIC DNA]</scope>
    <source>
        <strain evidence="1 2">R22 G/1</strain>
    </source>
</reference>
<sequence length="94" mass="10782">EGVFAFINPTHPYIGIRMDKQVYTQLSETDVSNCTNINNIIICKQTDLLYQISSTHTCESILLKAAKLENILHECDVRITKFRTTVWHQLKASN</sequence>
<dbReference type="Proteomes" id="UP000008237">
    <property type="component" value="Unassembled WGS sequence"/>
</dbReference>
<dbReference type="EMBL" id="GL451019">
    <property type="protein sequence ID" value="EFN80184.1"/>
    <property type="molecule type" value="Genomic_DNA"/>
</dbReference>